<evidence type="ECO:0000313" key="3">
    <source>
        <dbReference type="Proteomes" id="UP000011668"/>
    </source>
</evidence>
<protein>
    <submittedName>
        <fullName evidence="2">Uncharacterized protein</fullName>
    </submittedName>
</protein>
<dbReference type="AlphaFoldDB" id="L8WZP9"/>
<proteinExistence type="predicted"/>
<reference evidence="2 3" key="1">
    <citation type="journal article" date="2013" name="Nat. Commun.">
        <title>The evolution and pathogenic mechanisms of the rice sheath blight pathogen.</title>
        <authorList>
            <person name="Zheng A."/>
            <person name="Lin R."/>
            <person name="Xu L."/>
            <person name="Qin P."/>
            <person name="Tang C."/>
            <person name="Ai P."/>
            <person name="Zhang D."/>
            <person name="Liu Y."/>
            <person name="Sun Z."/>
            <person name="Feng H."/>
            <person name="Wang Y."/>
            <person name="Chen Y."/>
            <person name="Liang X."/>
            <person name="Fu R."/>
            <person name="Li Q."/>
            <person name="Zhang J."/>
            <person name="Yu X."/>
            <person name="Xie Z."/>
            <person name="Ding L."/>
            <person name="Guan P."/>
            <person name="Tang J."/>
            <person name="Liang Y."/>
            <person name="Wang S."/>
            <person name="Deng Q."/>
            <person name="Li S."/>
            <person name="Zhu J."/>
            <person name="Wang L."/>
            <person name="Liu H."/>
            <person name="Li P."/>
        </authorList>
    </citation>
    <scope>NUCLEOTIDE SEQUENCE [LARGE SCALE GENOMIC DNA]</scope>
    <source>
        <strain evidence="3">AG-1 IA</strain>
    </source>
</reference>
<organism evidence="2 3">
    <name type="scientific">Thanatephorus cucumeris (strain AG1-IA)</name>
    <name type="common">Rice sheath blight fungus</name>
    <name type="synonym">Rhizoctonia solani</name>
    <dbReference type="NCBI Taxonomy" id="983506"/>
    <lineage>
        <taxon>Eukaryota</taxon>
        <taxon>Fungi</taxon>
        <taxon>Dikarya</taxon>
        <taxon>Basidiomycota</taxon>
        <taxon>Agaricomycotina</taxon>
        <taxon>Agaricomycetes</taxon>
        <taxon>Cantharellales</taxon>
        <taxon>Ceratobasidiaceae</taxon>
        <taxon>Rhizoctonia</taxon>
        <taxon>Rhizoctonia solani AG-1</taxon>
    </lineage>
</organism>
<accession>L8WZP9</accession>
<gene>
    <name evidence="2" type="ORF">AG1IA_02496</name>
</gene>
<evidence type="ECO:0000313" key="2">
    <source>
        <dbReference type="EMBL" id="ELU43465.1"/>
    </source>
</evidence>
<feature type="region of interest" description="Disordered" evidence="1">
    <location>
        <begin position="1"/>
        <end position="72"/>
    </location>
</feature>
<dbReference type="Proteomes" id="UP000011668">
    <property type="component" value="Unassembled WGS sequence"/>
</dbReference>
<sequence length="202" mass="21983">MSASSPARVSIRHPHNYNGVRRSLDQETLDYYGIPNEDESVHKPRPPPKSATSSPAISVNPNPPPRPSRANTATLDDEFEDLYDEPVPAPEMLSPKELPAAPLPTPSAFGTRSRSGTGTAKGKKSAHTLLTLCPRLFDRAEKTGNIDAIRPSPPHTRRLQLVHGRVHRSAQGMAAAAFRFRHLPPRTGAPMAPWPLAMSGTR</sequence>
<name>L8WZP9_THACA</name>
<evidence type="ECO:0000256" key="1">
    <source>
        <dbReference type="SAM" id="MobiDB-lite"/>
    </source>
</evidence>
<keyword evidence="3" id="KW-1185">Reference proteome</keyword>
<dbReference type="EMBL" id="AFRT01000538">
    <property type="protein sequence ID" value="ELU43465.1"/>
    <property type="molecule type" value="Genomic_DNA"/>
</dbReference>
<dbReference type="HOGENOM" id="CLU_1355468_0_0_1"/>
<comment type="caution">
    <text evidence="2">The sequence shown here is derived from an EMBL/GenBank/DDBJ whole genome shotgun (WGS) entry which is preliminary data.</text>
</comment>